<reference evidence="1" key="1">
    <citation type="submission" date="2022-08" db="EMBL/GenBank/DDBJ databases">
        <title>Novel sulphate-reducing endosymbionts in the free-living metamonad Anaeramoeba.</title>
        <authorList>
            <person name="Jerlstrom-Hultqvist J."/>
            <person name="Cepicka I."/>
            <person name="Gallot-Lavallee L."/>
            <person name="Salas-Leiva D."/>
            <person name="Curtis B.A."/>
            <person name="Zahonova K."/>
            <person name="Pipaliya S."/>
            <person name="Dacks J."/>
            <person name="Roger A.J."/>
        </authorList>
    </citation>
    <scope>NUCLEOTIDE SEQUENCE</scope>
    <source>
        <strain evidence="1">Busselton2</strain>
    </source>
</reference>
<accession>A0AAV7ZET9</accession>
<sequence length="116" mass="12890">MEEKFGTQNQKFLTVSQLQETTTVTNIIVKLVSQDLTVSSGTKCVYEFLVGDETGAIPLIVSGKLFKKEIFKIGSTISLVDVQCQFLVDSPTLILTQFTKIQRSEKQLQSVQTSLL</sequence>
<evidence type="ECO:0000313" key="1">
    <source>
        <dbReference type="EMBL" id="KAJ3440547.1"/>
    </source>
</evidence>
<dbReference type="Gene3D" id="2.40.50.140">
    <property type="entry name" value="Nucleic acid-binding proteins"/>
    <property type="match status" value="1"/>
</dbReference>
<dbReference type="Proteomes" id="UP001146793">
    <property type="component" value="Unassembled WGS sequence"/>
</dbReference>
<dbReference type="EMBL" id="JANTQA010000030">
    <property type="protein sequence ID" value="KAJ3440547.1"/>
    <property type="molecule type" value="Genomic_DNA"/>
</dbReference>
<organism evidence="1 2">
    <name type="scientific">Anaeramoeba flamelloides</name>
    <dbReference type="NCBI Taxonomy" id="1746091"/>
    <lineage>
        <taxon>Eukaryota</taxon>
        <taxon>Metamonada</taxon>
        <taxon>Anaeramoebidae</taxon>
        <taxon>Anaeramoeba</taxon>
    </lineage>
</organism>
<comment type="caution">
    <text evidence="1">The sequence shown here is derived from an EMBL/GenBank/DDBJ whole genome shotgun (WGS) entry which is preliminary data.</text>
</comment>
<dbReference type="AlphaFoldDB" id="A0AAV7ZET9"/>
<proteinExistence type="predicted"/>
<evidence type="ECO:0000313" key="2">
    <source>
        <dbReference type="Proteomes" id="UP001146793"/>
    </source>
</evidence>
<name>A0AAV7ZET9_9EUKA</name>
<gene>
    <name evidence="1" type="ORF">M0812_14215</name>
</gene>
<dbReference type="InterPro" id="IPR012340">
    <property type="entry name" value="NA-bd_OB-fold"/>
</dbReference>
<protein>
    <submittedName>
        <fullName evidence="1">Uncharacterized protein</fullName>
    </submittedName>
</protein>
<dbReference type="SUPFAM" id="SSF50249">
    <property type="entry name" value="Nucleic acid-binding proteins"/>
    <property type="match status" value="1"/>
</dbReference>